<dbReference type="Proteomes" id="UP000187455">
    <property type="component" value="Unassembled WGS sequence"/>
</dbReference>
<keyword evidence="5" id="KW-1185">Reference proteome</keyword>
<feature type="compositionally biased region" description="Polar residues" evidence="2">
    <location>
        <begin position="274"/>
        <end position="290"/>
    </location>
</feature>
<feature type="region of interest" description="Disordered" evidence="2">
    <location>
        <begin position="1"/>
        <end position="29"/>
    </location>
</feature>
<evidence type="ECO:0000256" key="2">
    <source>
        <dbReference type="SAM" id="MobiDB-lite"/>
    </source>
</evidence>
<proteinExistence type="predicted"/>
<dbReference type="InterPro" id="IPR036875">
    <property type="entry name" value="Znf_CCHC_sf"/>
</dbReference>
<dbReference type="PANTHER" id="PTHR15503">
    <property type="entry name" value="LDOC1 RELATED"/>
    <property type="match status" value="1"/>
</dbReference>
<feature type="domain" description="CCHC-type" evidence="3">
    <location>
        <begin position="320"/>
        <end position="334"/>
    </location>
</feature>
<dbReference type="InterPro" id="IPR001878">
    <property type="entry name" value="Znf_CCHC"/>
</dbReference>
<dbReference type="SUPFAM" id="SSF57756">
    <property type="entry name" value="Retrovirus zinc finger-like domains"/>
    <property type="match status" value="1"/>
</dbReference>
<organism evidence="4 5">
    <name type="scientific">Smittium mucronatum</name>
    <dbReference type="NCBI Taxonomy" id="133383"/>
    <lineage>
        <taxon>Eukaryota</taxon>
        <taxon>Fungi</taxon>
        <taxon>Fungi incertae sedis</taxon>
        <taxon>Zoopagomycota</taxon>
        <taxon>Kickxellomycotina</taxon>
        <taxon>Harpellomycetes</taxon>
        <taxon>Harpellales</taxon>
        <taxon>Legeriomycetaceae</taxon>
        <taxon>Smittium</taxon>
    </lineage>
</organism>
<evidence type="ECO:0000313" key="5">
    <source>
        <dbReference type="Proteomes" id="UP000187455"/>
    </source>
</evidence>
<reference evidence="4 5" key="1">
    <citation type="journal article" date="2016" name="Mol. Biol. Evol.">
        <title>Genome-Wide Survey of Gut Fungi (Harpellales) Reveals the First Horizontally Transferred Ubiquitin Gene from a Mosquito Host.</title>
        <authorList>
            <person name="Wang Y."/>
            <person name="White M.M."/>
            <person name="Kvist S."/>
            <person name="Moncalvo J.M."/>
        </authorList>
    </citation>
    <scope>NUCLEOTIDE SEQUENCE [LARGE SCALE GENOMIC DNA]</scope>
    <source>
        <strain evidence="4 5">ALG-7-W6</strain>
    </source>
</reference>
<dbReference type="OrthoDB" id="5582182at2759"/>
<keyword evidence="1" id="KW-0479">Metal-binding</keyword>
<evidence type="ECO:0000313" key="4">
    <source>
        <dbReference type="EMBL" id="OLY82181.1"/>
    </source>
</evidence>
<accession>A0A1R0GZ55</accession>
<dbReference type="Gene3D" id="4.10.60.10">
    <property type="entry name" value="Zinc finger, CCHC-type"/>
    <property type="match status" value="1"/>
</dbReference>
<dbReference type="PROSITE" id="PS50158">
    <property type="entry name" value="ZF_CCHC"/>
    <property type="match status" value="1"/>
</dbReference>
<dbReference type="EMBL" id="LSSL01001796">
    <property type="protein sequence ID" value="OLY82181.1"/>
    <property type="molecule type" value="Genomic_DNA"/>
</dbReference>
<evidence type="ECO:0000259" key="3">
    <source>
        <dbReference type="PROSITE" id="PS50158"/>
    </source>
</evidence>
<keyword evidence="1" id="KW-0863">Zinc-finger</keyword>
<dbReference type="SMART" id="SM00343">
    <property type="entry name" value="ZnF_C2HC"/>
    <property type="match status" value="1"/>
</dbReference>
<dbReference type="GO" id="GO:0003676">
    <property type="term" value="F:nucleic acid binding"/>
    <property type="evidence" value="ECO:0007669"/>
    <property type="project" value="InterPro"/>
</dbReference>
<comment type="caution">
    <text evidence="4">The sequence shown here is derived from an EMBL/GenBank/DDBJ whole genome shotgun (WGS) entry which is preliminary data.</text>
</comment>
<dbReference type="InterPro" id="IPR032567">
    <property type="entry name" value="RTL1-rel"/>
</dbReference>
<feature type="region of interest" description="Disordered" evidence="2">
    <location>
        <begin position="274"/>
        <end position="293"/>
    </location>
</feature>
<keyword evidence="1" id="KW-0862">Zinc</keyword>
<dbReference type="PANTHER" id="PTHR15503:SF22">
    <property type="entry name" value="TRANSPOSON TY3-I GAG POLYPROTEIN"/>
    <property type="match status" value="1"/>
</dbReference>
<dbReference type="STRING" id="133383.A0A1R0GZ55"/>
<protein>
    <submittedName>
        <fullName evidence="4">Retrotransposon-like protein 1</fullName>
    </submittedName>
</protein>
<name>A0A1R0GZ55_9FUNG</name>
<dbReference type="InterPro" id="IPR005162">
    <property type="entry name" value="Retrotrans_gag_dom"/>
</dbReference>
<sequence>MNNRGQNPNPRAFFPENNQGRPEAIPIQSTDPEMTCEPNQNNNQGFTESEIVSDPPIFPAIPVTTATRLLPETTLKLPDAVRFDGSPANYQAFMSSMSLYFWARPEVFNEERNRIVYIGAHLSGPASVWFGNLISDNSQTIQSFPLFVQEFSRNFSDPSSGIRARGQIRKLRQGARSVAAYAADFRTLARDSGYDQLALVDQFLRGLNDNVMNFMIMSDLPENLESNIDIALRIDNRLSSRNMLRQDHPDFSSHAYRRPYSVPQASTASNMQFPQTHTTNQASTSSNSGHSPMEIDAITSRFRPPLSTEEKQRRRELGLCLYCGQPGHIIPDCPLKSASGKGRSQ</sequence>
<dbReference type="AlphaFoldDB" id="A0A1R0GZ55"/>
<evidence type="ECO:0000256" key="1">
    <source>
        <dbReference type="PROSITE-ProRule" id="PRU00047"/>
    </source>
</evidence>
<dbReference type="Pfam" id="PF03732">
    <property type="entry name" value="Retrotrans_gag"/>
    <property type="match status" value="1"/>
</dbReference>
<gene>
    <name evidence="4" type="ORF">AYI68_g3703</name>
</gene>
<dbReference type="GO" id="GO:0008270">
    <property type="term" value="F:zinc ion binding"/>
    <property type="evidence" value="ECO:0007669"/>
    <property type="project" value="UniProtKB-KW"/>
</dbReference>